<dbReference type="SUPFAM" id="SSF46911">
    <property type="entry name" value="Ribosomal protein S18"/>
    <property type="match status" value="1"/>
</dbReference>
<dbReference type="GO" id="GO:0006412">
    <property type="term" value="P:translation"/>
    <property type="evidence" value="ECO:0007669"/>
    <property type="project" value="InterPro"/>
</dbReference>
<dbReference type="Pfam" id="PF07992">
    <property type="entry name" value="Pyr_redox_2"/>
    <property type="match status" value="2"/>
</dbReference>
<keyword evidence="18" id="KW-1185">Reference proteome</keyword>
<evidence type="ECO:0000256" key="6">
    <source>
        <dbReference type="ARBA" id="ARBA00022553"/>
    </source>
</evidence>
<name>A0AAD8ABJ5_DIPPU</name>
<dbReference type="InterPro" id="IPR050260">
    <property type="entry name" value="FAD-bd_OxRdtase"/>
</dbReference>
<dbReference type="Gene3D" id="3.30.390.30">
    <property type="match status" value="1"/>
</dbReference>
<sequence length="697" mass="78214">HTNVNTLSLEVVLIYRGVFLNQKKHPCAIGTVHEYIVVIIIQMKLPDEMSDLEEFDHVFGMVNGKKVRGRKRHQMIDNIKINVHFLDSCYEGVRPITIAVAQNCEAKTDEVTENKRDPSIDRTIEIPVETSIRYLKSEAYKTTYGNNPVWTQYRRNHKGAFPPKKTRKTCIRGGAISTGSPCPICRDEYLVLDHQNVDLLKQFVSPHTGAVLQPIKTGLCQMRQKQLLVALERAKDYGYITFDVPFRVSCAEGLAFLCPEEKVTLITASPLIKAVTNIVHLTKTLCQFDIQEVDTGKFVDSHPTISVVHNAVTSVDTVQHTVTTATGKVVKYNKLCLCTGANPKLIADRNQFVLGIRDTESVEEFQGRIKNARRIVVVGNGGIATEIVHEVEGLEIIWAIKDKHISATFVDPGAAEFFQTKLLKNEEKKMQETTVKRLKFTVGATEQQKGTTRGAALGPDWHASFNIQGNQTASKVTVEYETEVKDITTSDDESWPVYVHLTNGKVYGCDFIVSATGVMPNTLPFQDKLQLADDGGIKVDWKMATSAEDVFAAGDACSTTWQRAEHWFQMRLWTQARQMGMYAAKSMAASLASEDVIQDFCFELFSHVTRFFGYKVVLLGLYNGQTLNGNYELLLRVTKGHEYVKLVMKDGKMQGAVLIGETDLEEMCENLILNQLDLSIYGEDLLNPDIDIEDYFD</sequence>
<evidence type="ECO:0000256" key="13">
    <source>
        <dbReference type="ARBA" id="ARBA00032055"/>
    </source>
</evidence>
<accession>A0AAD8ABJ5</accession>
<dbReference type="Proteomes" id="UP001233999">
    <property type="component" value="Unassembled WGS sequence"/>
</dbReference>
<comment type="similarity">
    <text evidence="3">Belongs to the bacterial ribosomal protein bS18 family. Mitochondrion-specific ribosomal protein mS40 subfamily.</text>
</comment>
<organism evidence="17 18">
    <name type="scientific">Diploptera punctata</name>
    <name type="common">Pacific beetle cockroach</name>
    <dbReference type="NCBI Taxonomy" id="6984"/>
    <lineage>
        <taxon>Eukaryota</taxon>
        <taxon>Metazoa</taxon>
        <taxon>Ecdysozoa</taxon>
        <taxon>Arthropoda</taxon>
        <taxon>Hexapoda</taxon>
        <taxon>Insecta</taxon>
        <taxon>Pterygota</taxon>
        <taxon>Neoptera</taxon>
        <taxon>Polyneoptera</taxon>
        <taxon>Dictyoptera</taxon>
        <taxon>Blattodea</taxon>
        <taxon>Blaberoidea</taxon>
        <taxon>Blaberidae</taxon>
        <taxon>Diplopterinae</taxon>
        <taxon>Diploptera</taxon>
    </lineage>
</organism>
<dbReference type="InterPro" id="IPR023753">
    <property type="entry name" value="FAD/NAD-binding_dom"/>
</dbReference>
<keyword evidence="11" id="KW-0496">Mitochondrion</keyword>
<evidence type="ECO:0000256" key="14">
    <source>
        <dbReference type="ARBA" id="ARBA00035130"/>
    </source>
</evidence>
<keyword evidence="7" id="KW-0285">Flavoprotein</keyword>
<dbReference type="InterPro" id="IPR036188">
    <property type="entry name" value="FAD/NAD-bd_sf"/>
</dbReference>
<dbReference type="PANTHER" id="PTHR43429">
    <property type="entry name" value="PYRIDINE NUCLEOTIDE-DISULFIDE OXIDOREDUCTASE DOMAIN-CONTAINING"/>
    <property type="match status" value="1"/>
</dbReference>
<feature type="non-terminal residue" evidence="17">
    <location>
        <position position="697"/>
    </location>
</feature>
<dbReference type="PANTHER" id="PTHR43429:SF2">
    <property type="entry name" value="PYRIDINE NUCLEOTIDE-DISULFIDE OXIDOREDUCTASE DOMAIN-CONTAINING PROTEIN 1"/>
    <property type="match status" value="1"/>
</dbReference>
<reference evidence="17" key="2">
    <citation type="submission" date="2023-05" db="EMBL/GenBank/DDBJ databases">
        <authorList>
            <person name="Fouks B."/>
        </authorList>
    </citation>
    <scope>NUCLEOTIDE SEQUENCE</scope>
    <source>
        <strain evidence="17">Stay&amp;Tobe</strain>
        <tissue evidence="17">Testes</tissue>
    </source>
</reference>
<dbReference type="EMBL" id="JASPKZ010002301">
    <property type="protein sequence ID" value="KAJ9595969.1"/>
    <property type="molecule type" value="Genomic_DNA"/>
</dbReference>
<dbReference type="Pfam" id="PF01084">
    <property type="entry name" value="Ribosomal_S18"/>
    <property type="match status" value="1"/>
</dbReference>
<evidence type="ECO:0000256" key="1">
    <source>
        <dbReference type="ARBA" id="ARBA00001974"/>
    </source>
</evidence>
<dbReference type="Gene3D" id="4.10.640.10">
    <property type="entry name" value="Ribosomal protein S18"/>
    <property type="match status" value="1"/>
</dbReference>
<proteinExistence type="inferred from homology"/>
<dbReference type="GO" id="GO:0016491">
    <property type="term" value="F:oxidoreductase activity"/>
    <property type="evidence" value="ECO:0007669"/>
    <property type="project" value="InterPro"/>
</dbReference>
<dbReference type="SUPFAM" id="SSF51735">
    <property type="entry name" value="NAD(P)-binding Rossmann-fold domains"/>
    <property type="match status" value="1"/>
</dbReference>
<keyword evidence="9" id="KW-0809">Transit peptide</keyword>
<protein>
    <recommendedName>
        <fullName evidence="5">Pyridine nucleotide-disulfide oxidoreductase domain-containing protein 1</fullName>
    </recommendedName>
    <alternativeName>
        <fullName evidence="13">28S ribosomal protein S18-2, mitochondrial</fullName>
    </alternativeName>
    <alternativeName>
        <fullName evidence="15">28S ribosomal protein S18b, mitochondrial</fullName>
    </alternativeName>
    <alternativeName>
        <fullName evidence="14">Small ribosomal subunit protein mS40</fullName>
    </alternativeName>
</protein>
<dbReference type="InterPro" id="IPR016156">
    <property type="entry name" value="FAD/NAD-linked_Rdtase_dimer_sf"/>
</dbReference>
<dbReference type="AlphaFoldDB" id="A0AAD8ABJ5"/>
<feature type="domain" description="FAD/NAD(P)-binding" evidence="16">
    <location>
        <begin position="286"/>
        <end position="437"/>
    </location>
</feature>
<dbReference type="InterPro" id="IPR036870">
    <property type="entry name" value="Ribosomal_bS18_sf"/>
</dbReference>
<evidence type="ECO:0000256" key="12">
    <source>
        <dbReference type="ARBA" id="ARBA00023274"/>
    </source>
</evidence>
<evidence type="ECO:0000256" key="10">
    <source>
        <dbReference type="ARBA" id="ARBA00022980"/>
    </source>
</evidence>
<comment type="cofactor">
    <cofactor evidence="1">
        <name>FAD</name>
        <dbReference type="ChEBI" id="CHEBI:57692"/>
    </cofactor>
</comment>
<evidence type="ECO:0000256" key="4">
    <source>
        <dbReference type="ARBA" id="ARBA00008147"/>
    </source>
</evidence>
<dbReference type="Gene3D" id="3.50.50.60">
    <property type="entry name" value="FAD/NAD(P)-binding domain"/>
    <property type="match status" value="3"/>
</dbReference>
<dbReference type="FunFam" id="4.10.640.10:FF:000008">
    <property type="entry name" value="28S ribosomal protein S18b, mitochondrial"/>
    <property type="match status" value="1"/>
</dbReference>
<dbReference type="SUPFAM" id="SSF51905">
    <property type="entry name" value="FAD/NAD(P)-binding domain"/>
    <property type="match status" value="1"/>
</dbReference>
<keyword evidence="6" id="KW-0597">Phosphoprotein</keyword>
<evidence type="ECO:0000313" key="18">
    <source>
        <dbReference type="Proteomes" id="UP001233999"/>
    </source>
</evidence>
<evidence type="ECO:0000256" key="7">
    <source>
        <dbReference type="ARBA" id="ARBA00022630"/>
    </source>
</evidence>
<dbReference type="InterPro" id="IPR036291">
    <property type="entry name" value="NAD(P)-bd_dom_sf"/>
</dbReference>
<evidence type="ECO:0000256" key="3">
    <source>
        <dbReference type="ARBA" id="ARBA00006136"/>
    </source>
</evidence>
<dbReference type="GO" id="GO:0005763">
    <property type="term" value="C:mitochondrial small ribosomal subunit"/>
    <property type="evidence" value="ECO:0007669"/>
    <property type="project" value="UniProtKB-ARBA"/>
</dbReference>
<dbReference type="PRINTS" id="PR00368">
    <property type="entry name" value="FADPNR"/>
</dbReference>
<dbReference type="InterPro" id="IPR001648">
    <property type="entry name" value="Ribosomal_bS18"/>
</dbReference>
<evidence type="ECO:0000259" key="16">
    <source>
        <dbReference type="Pfam" id="PF07992"/>
    </source>
</evidence>
<evidence type="ECO:0000256" key="9">
    <source>
        <dbReference type="ARBA" id="ARBA00022946"/>
    </source>
</evidence>
<keyword evidence="10" id="KW-0689">Ribosomal protein</keyword>
<evidence type="ECO:0000256" key="5">
    <source>
        <dbReference type="ARBA" id="ARBA00018240"/>
    </source>
</evidence>
<keyword evidence="12" id="KW-0687">Ribonucleoprotein</keyword>
<comment type="caution">
    <text evidence="17">The sequence shown here is derived from an EMBL/GenBank/DDBJ whole genome shotgun (WGS) entry which is preliminary data.</text>
</comment>
<evidence type="ECO:0000256" key="8">
    <source>
        <dbReference type="ARBA" id="ARBA00022827"/>
    </source>
</evidence>
<comment type="subcellular location">
    <subcellularLocation>
        <location evidence="2">Mitochondrion</location>
    </subcellularLocation>
</comment>
<feature type="domain" description="FAD/NAD(P)-binding" evidence="16">
    <location>
        <begin position="470"/>
        <end position="580"/>
    </location>
</feature>
<gene>
    <name evidence="17" type="ORF">L9F63_012862</name>
</gene>
<evidence type="ECO:0000256" key="11">
    <source>
        <dbReference type="ARBA" id="ARBA00023128"/>
    </source>
</evidence>
<reference evidence="17" key="1">
    <citation type="journal article" date="2023" name="IScience">
        <title>Live-bearing cockroach genome reveals convergent evolutionary mechanisms linked to viviparity in insects and beyond.</title>
        <authorList>
            <person name="Fouks B."/>
            <person name="Harrison M.C."/>
            <person name="Mikhailova A.A."/>
            <person name="Marchal E."/>
            <person name="English S."/>
            <person name="Carruthers M."/>
            <person name="Jennings E.C."/>
            <person name="Chiamaka E.L."/>
            <person name="Frigard R.A."/>
            <person name="Pippel M."/>
            <person name="Attardo G.M."/>
            <person name="Benoit J.B."/>
            <person name="Bornberg-Bauer E."/>
            <person name="Tobe S.S."/>
        </authorList>
    </citation>
    <scope>NUCLEOTIDE SEQUENCE</scope>
    <source>
        <strain evidence="17">Stay&amp;Tobe</strain>
    </source>
</reference>
<evidence type="ECO:0000256" key="15">
    <source>
        <dbReference type="ARBA" id="ARBA00035515"/>
    </source>
</evidence>
<evidence type="ECO:0000256" key="2">
    <source>
        <dbReference type="ARBA" id="ARBA00004173"/>
    </source>
</evidence>
<comment type="similarity">
    <text evidence="4">Belongs to the class-I pyridine nucleotide-disulfide oxidoreductase family. PYROXD1 subfamily.</text>
</comment>
<keyword evidence="8" id="KW-0274">FAD</keyword>
<evidence type="ECO:0000313" key="17">
    <source>
        <dbReference type="EMBL" id="KAJ9595969.1"/>
    </source>
</evidence>
<dbReference type="GO" id="GO:0003735">
    <property type="term" value="F:structural constituent of ribosome"/>
    <property type="evidence" value="ECO:0007669"/>
    <property type="project" value="InterPro"/>
</dbReference>